<dbReference type="GO" id="GO:0005886">
    <property type="term" value="C:plasma membrane"/>
    <property type="evidence" value="ECO:0007669"/>
    <property type="project" value="UniProtKB-SubCell"/>
</dbReference>
<evidence type="ECO:0000256" key="8">
    <source>
        <dbReference type="SAM" id="Phobius"/>
    </source>
</evidence>
<dbReference type="InterPro" id="IPR018445">
    <property type="entry name" value="Put_Phosphate_transp_reg"/>
</dbReference>
<dbReference type="InterPro" id="IPR005829">
    <property type="entry name" value="Sugar_transporter_CS"/>
</dbReference>
<evidence type="ECO:0000313" key="10">
    <source>
        <dbReference type="EMBL" id="UJG41336.1"/>
    </source>
</evidence>
<feature type="transmembrane region" description="Helical" evidence="8">
    <location>
        <begin position="129"/>
        <end position="152"/>
    </location>
</feature>
<dbReference type="InterPro" id="IPR038078">
    <property type="entry name" value="PhoU-like_sf"/>
</dbReference>
<dbReference type="SUPFAM" id="SSF103473">
    <property type="entry name" value="MFS general substrate transporter"/>
    <property type="match status" value="1"/>
</dbReference>
<dbReference type="AlphaFoldDB" id="A0A9Y1FLU1"/>
<evidence type="ECO:0000256" key="5">
    <source>
        <dbReference type="ARBA" id="ARBA00022692"/>
    </source>
</evidence>
<dbReference type="InterPro" id="IPR036259">
    <property type="entry name" value="MFS_trans_sf"/>
</dbReference>
<keyword evidence="3" id="KW-0813">Transport</keyword>
<feature type="domain" description="Major facilitator superfamily (MFS) profile" evidence="9">
    <location>
        <begin position="23"/>
        <end position="440"/>
    </location>
</feature>
<protein>
    <submittedName>
        <fullName evidence="10">MFS transporter</fullName>
    </submittedName>
</protein>
<comment type="subcellular location">
    <subcellularLocation>
        <location evidence="1">Cell membrane</location>
        <topology evidence="1">Multi-pass membrane protein</topology>
    </subcellularLocation>
</comment>
<feature type="transmembrane region" description="Helical" evidence="8">
    <location>
        <begin position="190"/>
        <end position="208"/>
    </location>
</feature>
<dbReference type="Pfam" id="PF01865">
    <property type="entry name" value="PhoU_div"/>
    <property type="match status" value="1"/>
</dbReference>
<feature type="transmembrane region" description="Helical" evidence="8">
    <location>
        <begin position="99"/>
        <end position="117"/>
    </location>
</feature>
<evidence type="ECO:0000256" key="1">
    <source>
        <dbReference type="ARBA" id="ARBA00004651"/>
    </source>
</evidence>
<accession>A0A9Y1FLU1</accession>
<dbReference type="Pfam" id="PF07690">
    <property type="entry name" value="MFS_1"/>
    <property type="match status" value="2"/>
</dbReference>
<feature type="transmembrane region" description="Helical" evidence="8">
    <location>
        <begin position="312"/>
        <end position="329"/>
    </location>
</feature>
<evidence type="ECO:0000259" key="9">
    <source>
        <dbReference type="PROSITE" id="PS50850"/>
    </source>
</evidence>
<dbReference type="Proteomes" id="UP001201020">
    <property type="component" value="Chromosome"/>
</dbReference>
<organism evidence="10">
    <name type="scientific">Candidatus Heimdallarchaeum aukensis</name>
    <dbReference type="NCBI Taxonomy" id="2876573"/>
    <lineage>
        <taxon>Archaea</taxon>
        <taxon>Promethearchaeati</taxon>
        <taxon>Candidatus Heimdallarchaeota</taxon>
        <taxon>Candidatus Heimdallarchaeia (ex Rinke et al. 2021) (nom. nud.)</taxon>
        <taxon>Candidatus Heimdallarchaeales</taxon>
        <taxon>Candidatus Heimdallarchaeaceae</taxon>
        <taxon>Candidatus Heimdallarchaeum</taxon>
    </lineage>
</organism>
<feature type="transmembrane region" description="Helical" evidence="8">
    <location>
        <begin position="64"/>
        <end position="87"/>
    </location>
</feature>
<keyword evidence="7 8" id="KW-0472">Membrane</keyword>
<evidence type="ECO:0000256" key="2">
    <source>
        <dbReference type="ARBA" id="ARBA00008591"/>
    </source>
</evidence>
<feature type="transmembrane region" description="Helical" evidence="8">
    <location>
        <begin position="20"/>
        <end position="44"/>
    </location>
</feature>
<dbReference type="Gene3D" id="1.20.58.220">
    <property type="entry name" value="Phosphate transport system protein phou homolog 2, domain 2"/>
    <property type="match status" value="1"/>
</dbReference>
<dbReference type="EMBL" id="CP084166">
    <property type="protein sequence ID" value="UJG41336.1"/>
    <property type="molecule type" value="Genomic_DNA"/>
</dbReference>
<sequence length="656" mass="72509">MEMKEKKLESFSFLKSISKWGPIITVLLFAGIAYGVQRTSLSLFGESFTDFPLFESKENFQKSFIVFLQISSAVIAYGLFKGIAGFFSSSISDKYQRKWTIRIGLILLLCGSFALAFSRNLWALPLGNAFIGGGLGLLFTSTMSALTDIAGYEGAAFSVGSMEFSVYLGSSLGSFLAGVIANNLGFAETFIFALIIAGTALAFGFVFIKNVETTDLVAGTKDSVLLDATKVESRWSTKNIFRVPTLILANLGGHISRITDSILVLIFPLLLSTVYGFSNVQIGIATSVFTLAWSISMPFTGKLSDRIGRKTPMILGFILAGSSIILIIFTDVFGVVVLLTLLAGLGTSLYYPSLPSITKDVVPIIKREKSIGVYRSSLDSGYFTGPLLVLGLAGLVVNFESLQFLGNSVVSNVFKFPFLVSGILLIILGLSFLILAIETRPGWVQASHSIKHAEKVQKTIHLLAQSFKKYLDGDKEQAIKLMREAKEEERRADDLVFKVTQVMYSSVRPAPDDYHFYKLTTTLDKAIGYILRSLRKILYIPREKIEDYFAQYLRKECDLLCDLIDKAVEVLEVVCIQPLASHPIFNDVHAIEHELDINNHKALEKLLPETEKMSTVEILYIDQIIEELEVSANTIEDAVDIMKIIGLKYQVRPLVS</sequence>
<dbReference type="GO" id="GO:0022857">
    <property type="term" value="F:transmembrane transporter activity"/>
    <property type="evidence" value="ECO:0007669"/>
    <property type="project" value="InterPro"/>
</dbReference>
<feature type="transmembrane region" description="Helical" evidence="8">
    <location>
        <begin position="258"/>
        <end position="276"/>
    </location>
</feature>
<evidence type="ECO:0000256" key="4">
    <source>
        <dbReference type="ARBA" id="ARBA00022475"/>
    </source>
</evidence>
<evidence type="ECO:0000256" key="7">
    <source>
        <dbReference type="ARBA" id="ARBA00023136"/>
    </source>
</evidence>
<dbReference type="Gene3D" id="1.20.1250.20">
    <property type="entry name" value="MFS general substrate transporter like domains"/>
    <property type="match status" value="2"/>
</dbReference>
<dbReference type="PANTHER" id="PTHR23517">
    <property type="entry name" value="RESISTANCE PROTEIN MDTM, PUTATIVE-RELATED-RELATED"/>
    <property type="match status" value="1"/>
</dbReference>
<dbReference type="PROSITE" id="PS50850">
    <property type="entry name" value="MFS"/>
    <property type="match status" value="1"/>
</dbReference>
<dbReference type="PROSITE" id="PS00216">
    <property type="entry name" value="SUGAR_TRANSPORT_1"/>
    <property type="match status" value="1"/>
</dbReference>
<name>A0A9Y1FLU1_9ARCH</name>
<keyword evidence="4" id="KW-1003">Cell membrane</keyword>
<feature type="transmembrane region" description="Helical" evidence="8">
    <location>
        <begin position="164"/>
        <end position="184"/>
    </location>
</feature>
<dbReference type="InterPro" id="IPR011701">
    <property type="entry name" value="MFS"/>
</dbReference>
<dbReference type="InterPro" id="IPR020846">
    <property type="entry name" value="MFS_dom"/>
</dbReference>
<keyword evidence="6 8" id="KW-1133">Transmembrane helix</keyword>
<feature type="transmembrane region" description="Helical" evidence="8">
    <location>
        <begin position="373"/>
        <end position="396"/>
    </location>
</feature>
<evidence type="ECO:0000256" key="3">
    <source>
        <dbReference type="ARBA" id="ARBA00022448"/>
    </source>
</evidence>
<gene>
    <name evidence="10" type="ORF">K9W45_02475</name>
</gene>
<feature type="transmembrane region" description="Helical" evidence="8">
    <location>
        <begin position="335"/>
        <end position="352"/>
    </location>
</feature>
<evidence type="ECO:0000256" key="6">
    <source>
        <dbReference type="ARBA" id="ARBA00022989"/>
    </source>
</evidence>
<dbReference type="InterPro" id="IPR050171">
    <property type="entry name" value="MFS_Transporters"/>
</dbReference>
<proteinExistence type="inferred from homology"/>
<comment type="similarity">
    <text evidence="2">Belongs to the UPF0111 family.</text>
</comment>
<keyword evidence="5 8" id="KW-0812">Transmembrane</keyword>
<reference evidence="10" key="1">
    <citation type="journal article" date="2022" name="Nat. Microbiol.">
        <title>Unique mobile elements and scalable gene flow at the prokaryote-eukaryote boundary revealed by circularized Asgard archaea genomes.</title>
        <authorList>
            <person name="Wu F."/>
            <person name="Speth D.R."/>
            <person name="Philosof A."/>
            <person name="Cremiere A."/>
            <person name="Narayanan A."/>
            <person name="Barco R.A."/>
            <person name="Connon S.A."/>
            <person name="Amend J.P."/>
            <person name="Antoshechkin I.A."/>
            <person name="Orphan V.J."/>
        </authorList>
    </citation>
    <scope>NUCLEOTIDE SEQUENCE</scope>
    <source>
        <strain evidence="10">PM71</strain>
    </source>
</reference>
<feature type="transmembrane region" description="Helical" evidence="8">
    <location>
        <begin position="416"/>
        <end position="437"/>
    </location>
</feature>